<name>A0A913YZ29_PATMI</name>
<keyword evidence="3" id="KW-1185">Reference proteome</keyword>
<sequence>MSIINAITTPLSQLPLWRKKSTPVKQSERVSNGMVEEDREEDGFTFVGESESERNTVYPHNISNSWKTPPPPSYQQFPFLFNYLIHLLPLMTTFGPATDSIASIQQT</sequence>
<dbReference type="Proteomes" id="UP000887568">
    <property type="component" value="Unplaced"/>
</dbReference>
<dbReference type="EnsemblMetazoa" id="XM_038189046.1">
    <property type="protein sequence ID" value="XP_038044974.1"/>
    <property type="gene ID" value="LOC119719571"/>
</dbReference>
<proteinExistence type="predicted"/>
<evidence type="ECO:0000256" key="1">
    <source>
        <dbReference type="SAM" id="MobiDB-lite"/>
    </source>
</evidence>
<organism evidence="2 3">
    <name type="scientific">Patiria miniata</name>
    <name type="common">Bat star</name>
    <name type="synonym">Asterina miniata</name>
    <dbReference type="NCBI Taxonomy" id="46514"/>
    <lineage>
        <taxon>Eukaryota</taxon>
        <taxon>Metazoa</taxon>
        <taxon>Echinodermata</taxon>
        <taxon>Eleutherozoa</taxon>
        <taxon>Asterozoa</taxon>
        <taxon>Asteroidea</taxon>
        <taxon>Valvatacea</taxon>
        <taxon>Valvatida</taxon>
        <taxon>Asterinidae</taxon>
        <taxon>Patiria</taxon>
    </lineage>
</organism>
<feature type="region of interest" description="Disordered" evidence="1">
    <location>
        <begin position="25"/>
        <end position="51"/>
    </location>
</feature>
<evidence type="ECO:0000313" key="3">
    <source>
        <dbReference type="Proteomes" id="UP000887568"/>
    </source>
</evidence>
<dbReference type="RefSeq" id="XP_038044974.1">
    <property type="nucleotide sequence ID" value="XM_038189046.1"/>
</dbReference>
<dbReference type="GeneID" id="119719571"/>
<protein>
    <submittedName>
        <fullName evidence="2">Uncharacterized protein</fullName>
    </submittedName>
</protein>
<accession>A0A913YZ29</accession>
<dbReference type="AlphaFoldDB" id="A0A913YZ29"/>
<reference evidence="2" key="1">
    <citation type="submission" date="2022-11" db="UniProtKB">
        <authorList>
            <consortium name="EnsemblMetazoa"/>
        </authorList>
    </citation>
    <scope>IDENTIFICATION</scope>
</reference>
<evidence type="ECO:0000313" key="2">
    <source>
        <dbReference type="EnsemblMetazoa" id="XP_038044974.1"/>
    </source>
</evidence>